<keyword evidence="1" id="KW-1133">Transmembrane helix</keyword>
<feature type="transmembrane region" description="Helical" evidence="1">
    <location>
        <begin position="278"/>
        <end position="296"/>
    </location>
</feature>
<dbReference type="Proteomes" id="UP001324380">
    <property type="component" value="Chromosome"/>
</dbReference>
<name>A0ABZ0TIP8_9SPHI</name>
<feature type="transmembrane region" description="Helical" evidence="1">
    <location>
        <begin position="362"/>
        <end position="379"/>
    </location>
</feature>
<evidence type="ECO:0000256" key="1">
    <source>
        <dbReference type="SAM" id="Phobius"/>
    </source>
</evidence>
<feature type="transmembrane region" description="Helical" evidence="1">
    <location>
        <begin position="337"/>
        <end position="356"/>
    </location>
</feature>
<dbReference type="EMBL" id="CP139558">
    <property type="protein sequence ID" value="WPU93059.1"/>
    <property type="molecule type" value="Genomic_DNA"/>
</dbReference>
<feature type="transmembrane region" description="Helical" evidence="1">
    <location>
        <begin position="140"/>
        <end position="160"/>
    </location>
</feature>
<feature type="transmembrane region" description="Helical" evidence="1">
    <location>
        <begin position="195"/>
        <end position="228"/>
    </location>
</feature>
<evidence type="ECO:0000313" key="3">
    <source>
        <dbReference type="Proteomes" id="UP001324380"/>
    </source>
</evidence>
<keyword evidence="1" id="KW-0812">Transmembrane</keyword>
<protein>
    <submittedName>
        <fullName evidence="2">DUF2142 domain-containing protein</fullName>
    </submittedName>
</protein>
<feature type="transmembrane region" description="Helical" evidence="1">
    <location>
        <begin position="426"/>
        <end position="442"/>
    </location>
</feature>
<accession>A0ABZ0TIP8</accession>
<feature type="transmembrane region" description="Helical" evidence="1">
    <location>
        <begin position="391"/>
        <end position="414"/>
    </location>
</feature>
<feature type="transmembrane region" description="Helical" evidence="1">
    <location>
        <begin position="17"/>
        <end position="37"/>
    </location>
</feature>
<dbReference type="RefSeq" id="WP_321562214.1">
    <property type="nucleotide sequence ID" value="NZ_CP139558.1"/>
</dbReference>
<proteinExistence type="predicted"/>
<feature type="transmembrane region" description="Helical" evidence="1">
    <location>
        <begin position="172"/>
        <end position="189"/>
    </location>
</feature>
<evidence type="ECO:0000313" key="2">
    <source>
        <dbReference type="EMBL" id="WPU93059.1"/>
    </source>
</evidence>
<keyword evidence="3" id="KW-1185">Reference proteome</keyword>
<feature type="transmembrane region" description="Helical" evidence="1">
    <location>
        <begin position="454"/>
        <end position="474"/>
    </location>
</feature>
<sequence length="479" mass="53602">MFNFEAAYSKLHKHLHFIYLLYAIPLVCLTATITPPLQNPDEPNHFLRAEQVSRLDMVPTFVYDKSAVSTKNDSLSADPRIIYPDKGGFAIDKGILDLEGLYSAIQFHPEAKVRRDLTKRANDIKWGFGTGYKNFGNTAIYPPVVYIMPAIGIAAGKLLHLSIVKTLYLSRILNGALSVAICFFALMLARRGNILMFIVLLFPMTIALFASVSQDAILIACVFLLVAAIDNVEFRDDKIYRRWHIYTMVIAMCIIGIAKPPYIPLAFIFLLLKLSPRAKAAGIILPLLSIAAWLIINHANFAIKFAPPELRTNAKLQVQYIIHHPFNFIGLFFKFDLPGLTACLHSFIGILGWLDLTFPTDYYHTAYVIVFAGIIIGISPAWKENIRLKTGLLICAFITIIAILTAQYVTWTALEATSLGGMQGRYLLPVAPFLALALSGKVTRDKFTRLKSALFMAILLFPIYSSIEVVHGLFKRYYG</sequence>
<reference evidence="2 3" key="1">
    <citation type="submission" date="2023-11" db="EMBL/GenBank/DDBJ databases">
        <title>Analysis of the Genomes of Mucilaginibacter gossypii cycad 4 and M. sabulilitoris SNA2: microbes with the potential for plant growth promotion.</title>
        <authorList>
            <person name="Hirsch A.M."/>
            <person name="Humm E."/>
            <person name="Rubbi M."/>
            <person name="Del Vecchio G."/>
            <person name="Ha S.M."/>
            <person name="Pellegrini M."/>
            <person name="Gunsalus R.P."/>
        </authorList>
    </citation>
    <scope>NUCLEOTIDE SEQUENCE [LARGE SCALE GENOMIC DNA]</scope>
    <source>
        <strain evidence="2 3">SNA2</strain>
    </source>
</reference>
<organism evidence="2 3">
    <name type="scientific">Mucilaginibacter sabulilitoris</name>
    <dbReference type="NCBI Taxonomy" id="1173583"/>
    <lineage>
        <taxon>Bacteria</taxon>
        <taxon>Pseudomonadati</taxon>
        <taxon>Bacteroidota</taxon>
        <taxon>Sphingobacteriia</taxon>
        <taxon>Sphingobacteriales</taxon>
        <taxon>Sphingobacteriaceae</taxon>
        <taxon>Mucilaginibacter</taxon>
    </lineage>
</organism>
<dbReference type="Pfam" id="PF09913">
    <property type="entry name" value="DUF2142"/>
    <property type="match status" value="1"/>
</dbReference>
<feature type="transmembrane region" description="Helical" evidence="1">
    <location>
        <begin position="249"/>
        <end position="272"/>
    </location>
</feature>
<keyword evidence="1" id="KW-0472">Membrane</keyword>
<dbReference type="InterPro" id="IPR018674">
    <property type="entry name" value="DUF2142_membrane"/>
</dbReference>
<gene>
    <name evidence="2" type="ORF">SNE25_27450</name>
</gene>